<dbReference type="InterPro" id="IPR042121">
    <property type="entry name" value="MutL_C_regsub"/>
</dbReference>
<dbReference type="Gene3D" id="3.30.230.10">
    <property type="match status" value="1"/>
</dbReference>
<comment type="function">
    <text evidence="5">This protein is involved in the repair of mismatches in DNA. It is required for dam-dependent methyl-directed DNA mismatch repair. May act as a 'molecular matchmaker', a protein that promotes the formation of a stable complex between two or more DNA-binding proteins in an ATP-dependent manner without itself being part of a final effector complex.</text>
</comment>
<evidence type="ECO:0000256" key="1">
    <source>
        <dbReference type="ARBA" id="ARBA00006082"/>
    </source>
</evidence>
<dbReference type="NCBIfam" id="TIGR00585">
    <property type="entry name" value="mutl"/>
    <property type="match status" value="1"/>
</dbReference>
<dbReference type="Proteomes" id="UP000704068">
    <property type="component" value="Unassembled WGS sequence"/>
</dbReference>
<comment type="similarity">
    <text evidence="1 5">Belongs to the DNA mismatch repair MutL/HexB family.</text>
</comment>
<dbReference type="SUPFAM" id="SSF118116">
    <property type="entry name" value="DNA mismatch repair protein MutL"/>
    <property type="match status" value="1"/>
</dbReference>
<evidence type="ECO:0000256" key="5">
    <source>
        <dbReference type="HAMAP-Rule" id="MF_00149"/>
    </source>
</evidence>
<dbReference type="CDD" id="cd16926">
    <property type="entry name" value="HATPase_MutL-MLH-PMS-like"/>
    <property type="match status" value="1"/>
</dbReference>
<keyword evidence="3 5" id="KW-0227">DNA damage</keyword>
<dbReference type="InterPro" id="IPR042120">
    <property type="entry name" value="MutL_C_dimsub"/>
</dbReference>
<dbReference type="PANTHER" id="PTHR10073:SF12">
    <property type="entry name" value="DNA MISMATCH REPAIR PROTEIN MLH1"/>
    <property type="match status" value="1"/>
</dbReference>
<keyword evidence="8" id="KW-0540">Nuclease</keyword>
<dbReference type="InterPro" id="IPR013507">
    <property type="entry name" value="DNA_mismatch_S5_2-like"/>
</dbReference>
<evidence type="ECO:0000259" key="6">
    <source>
        <dbReference type="SMART" id="SM00853"/>
    </source>
</evidence>
<protein>
    <recommendedName>
        <fullName evidence="2 5">DNA mismatch repair protein MutL</fullName>
    </recommendedName>
</protein>
<evidence type="ECO:0000313" key="8">
    <source>
        <dbReference type="EMBL" id="MBF0970157.1"/>
    </source>
</evidence>
<dbReference type="RefSeq" id="WP_303763393.1">
    <property type="nucleotide sequence ID" value="NZ_JABZGR010000007.1"/>
</dbReference>
<dbReference type="SUPFAM" id="SSF55874">
    <property type="entry name" value="ATPase domain of HSP90 chaperone/DNA topoisomerase II/histidine kinase"/>
    <property type="match status" value="1"/>
</dbReference>
<dbReference type="SMART" id="SM01340">
    <property type="entry name" value="DNA_mis_repair"/>
    <property type="match status" value="1"/>
</dbReference>
<name>A0A929RVR4_9BACT</name>
<dbReference type="InterPro" id="IPR014762">
    <property type="entry name" value="DNA_mismatch_repair_CS"/>
</dbReference>
<dbReference type="Gene3D" id="3.30.1370.100">
    <property type="entry name" value="MutL, C-terminal domain, regulatory subdomain"/>
    <property type="match status" value="1"/>
</dbReference>
<sequence length="612" mass="68658">MSDIIHLLPDSVANQIAAGEVIQRPSSIVKELIENSIDAESSLIQVFITDAGKSCVQIVDNGKGMSEMDARLSFERHATSKISTPSDLFALKTMGFRGEALASIAAVAQVELKTRTEEEELGICVDVEGGRIKNQSVVACPVGANFSVRNIFFNIPARRKFLKSNQTEMGNIMSEFERIALANPSVAFKLYNNNSLLIDLPAGNFRQRIKALFGSKLDEQLMSIEVKTELVSIKGFVGSPNSSRKKCHQFFFVNGRYMRHNYFAKAIQTAFERLIPENEQVPYFVALEVDPSRIDVNIHPTKTEIKFQDEGAIWQVVLACVREALGKYAAVPLIEFDTKNKPVMPVFEPIDKTQVLSPPQVHINQNFNPFNKERSHQNTRQVESNWERDLDRLFQPRHSEEFALTKEQTKSHANSPSLEGFDVDDLSDKYMQLLGRFILFPVKSGLMLVEQHRADMRILYDYYLRQIKNQAGPSQGILFPQTIHFSPTEKVYLEKILQPLTDIGFDLAQQTNGEYEVRSIPSGTEGLDIADLLLNIVQELKQGNIEAINEIHHHVALTLASKSAIPIGEALSNEEMGNLIQRLFACECPNYGPDGATILAIIQSEKILSIFS</sequence>
<dbReference type="InterPro" id="IPR036890">
    <property type="entry name" value="HATPase_C_sf"/>
</dbReference>
<dbReference type="FunFam" id="3.30.565.10:FF:000003">
    <property type="entry name" value="DNA mismatch repair endonuclease MutL"/>
    <property type="match status" value="1"/>
</dbReference>
<keyword evidence="4 5" id="KW-0234">DNA repair</keyword>
<dbReference type="GO" id="GO:0030983">
    <property type="term" value="F:mismatched DNA binding"/>
    <property type="evidence" value="ECO:0007669"/>
    <property type="project" value="InterPro"/>
</dbReference>
<keyword evidence="8" id="KW-0378">Hydrolase</keyword>
<feature type="domain" description="MutL C-terminal dimerisation" evidence="6">
    <location>
        <begin position="430"/>
        <end position="571"/>
    </location>
</feature>
<evidence type="ECO:0000256" key="2">
    <source>
        <dbReference type="ARBA" id="ARBA00021975"/>
    </source>
</evidence>
<dbReference type="SMART" id="SM00853">
    <property type="entry name" value="MutL_C"/>
    <property type="match status" value="1"/>
</dbReference>
<evidence type="ECO:0000256" key="4">
    <source>
        <dbReference type="ARBA" id="ARBA00023204"/>
    </source>
</evidence>
<dbReference type="GO" id="GO:0006298">
    <property type="term" value="P:mismatch repair"/>
    <property type="evidence" value="ECO:0007669"/>
    <property type="project" value="UniProtKB-UniRule"/>
</dbReference>
<organism evidence="8 9">
    <name type="scientific">Alloprevotella tannerae</name>
    <dbReference type="NCBI Taxonomy" id="76122"/>
    <lineage>
        <taxon>Bacteria</taxon>
        <taxon>Pseudomonadati</taxon>
        <taxon>Bacteroidota</taxon>
        <taxon>Bacteroidia</taxon>
        <taxon>Bacteroidales</taxon>
        <taxon>Prevotellaceae</taxon>
        <taxon>Alloprevotella</taxon>
    </lineage>
</organism>
<reference evidence="8" key="1">
    <citation type="submission" date="2020-04" db="EMBL/GenBank/DDBJ databases">
        <title>Deep metagenomics examines the oral microbiome during advanced dental caries in children, revealing novel taxa and co-occurrences with host molecules.</title>
        <authorList>
            <person name="Baker J.L."/>
            <person name="Morton J.T."/>
            <person name="Dinis M."/>
            <person name="Alvarez R."/>
            <person name="Tran N.C."/>
            <person name="Knight R."/>
            <person name="Edlund A."/>
        </authorList>
    </citation>
    <scope>NUCLEOTIDE SEQUENCE</scope>
    <source>
        <strain evidence="8">JCVI_34_bin.1</strain>
    </source>
</reference>
<dbReference type="InterPro" id="IPR037198">
    <property type="entry name" value="MutL_C_sf"/>
</dbReference>
<dbReference type="HAMAP" id="MF_00149">
    <property type="entry name" value="DNA_mis_repair"/>
    <property type="match status" value="1"/>
</dbReference>
<accession>A0A929RVR4</accession>
<comment type="caution">
    <text evidence="8">The sequence shown here is derived from an EMBL/GenBank/DDBJ whole genome shotgun (WGS) entry which is preliminary data.</text>
</comment>
<dbReference type="InterPro" id="IPR014790">
    <property type="entry name" value="MutL_C"/>
</dbReference>
<dbReference type="InterPro" id="IPR020568">
    <property type="entry name" value="Ribosomal_Su5_D2-typ_SF"/>
</dbReference>
<dbReference type="AlphaFoldDB" id="A0A929RVR4"/>
<dbReference type="InterPro" id="IPR002099">
    <property type="entry name" value="MutL/Mlh/PMS"/>
</dbReference>
<dbReference type="InterPro" id="IPR014721">
    <property type="entry name" value="Ribsml_uS5_D2-typ_fold_subgr"/>
</dbReference>
<dbReference type="CDD" id="cd00782">
    <property type="entry name" value="MutL_Trans"/>
    <property type="match status" value="1"/>
</dbReference>
<dbReference type="Pfam" id="PF08676">
    <property type="entry name" value="MutL_C"/>
    <property type="match status" value="1"/>
</dbReference>
<dbReference type="Pfam" id="PF13589">
    <property type="entry name" value="HATPase_c_3"/>
    <property type="match status" value="1"/>
</dbReference>
<dbReference type="GO" id="GO:0004519">
    <property type="term" value="F:endonuclease activity"/>
    <property type="evidence" value="ECO:0007669"/>
    <property type="project" value="UniProtKB-KW"/>
</dbReference>
<dbReference type="Gene3D" id="3.30.565.10">
    <property type="entry name" value="Histidine kinase-like ATPase, C-terminal domain"/>
    <property type="match status" value="1"/>
</dbReference>
<keyword evidence="8" id="KW-0255">Endonuclease</keyword>
<dbReference type="GO" id="GO:0032300">
    <property type="term" value="C:mismatch repair complex"/>
    <property type="evidence" value="ECO:0007669"/>
    <property type="project" value="InterPro"/>
</dbReference>
<dbReference type="Gene3D" id="3.30.1540.20">
    <property type="entry name" value="MutL, C-terminal domain, dimerisation subdomain"/>
    <property type="match status" value="1"/>
</dbReference>
<gene>
    <name evidence="5 8" type="primary">mutL</name>
    <name evidence="8" type="ORF">HXK21_03815</name>
</gene>
<dbReference type="InterPro" id="IPR020667">
    <property type="entry name" value="DNA_mismatch_repair_MutL"/>
</dbReference>
<dbReference type="InterPro" id="IPR038973">
    <property type="entry name" value="MutL/Mlh/Pms-like"/>
</dbReference>
<dbReference type="EMBL" id="JABZGR010000007">
    <property type="protein sequence ID" value="MBF0970157.1"/>
    <property type="molecule type" value="Genomic_DNA"/>
</dbReference>
<feature type="domain" description="DNA mismatch repair protein S5" evidence="7">
    <location>
        <begin position="209"/>
        <end position="326"/>
    </location>
</feature>
<dbReference type="GO" id="GO:0016887">
    <property type="term" value="F:ATP hydrolysis activity"/>
    <property type="evidence" value="ECO:0007669"/>
    <property type="project" value="InterPro"/>
</dbReference>
<dbReference type="PROSITE" id="PS00058">
    <property type="entry name" value="DNA_MISMATCH_REPAIR_1"/>
    <property type="match status" value="1"/>
</dbReference>
<dbReference type="GO" id="GO:0005524">
    <property type="term" value="F:ATP binding"/>
    <property type="evidence" value="ECO:0007669"/>
    <property type="project" value="InterPro"/>
</dbReference>
<evidence type="ECO:0000313" key="9">
    <source>
        <dbReference type="Proteomes" id="UP000704068"/>
    </source>
</evidence>
<dbReference type="PANTHER" id="PTHR10073">
    <property type="entry name" value="DNA MISMATCH REPAIR PROTEIN MLH, PMS, MUTL"/>
    <property type="match status" value="1"/>
</dbReference>
<dbReference type="SUPFAM" id="SSF54211">
    <property type="entry name" value="Ribosomal protein S5 domain 2-like"/>
    <property type="match status" value="1"/>
</dbReference>
<proteinExistence type="inferred from homology"/>
<evidence type="ECO:0000256" key="3">
    <source>
        <dbReference type="ARBA" id="ARBA00022763"/>
    </source>
</evidence>
<dbReference type="GO" id="GO:0140664">
    <property type="term" value="F:ATP-dependent DNA damage sensor activity"/>
    <property type="evidence" value="ECO:0007669"/>
    <property type="project" value="InterPro"/>
</dbReference>
<evidence type="ECO:0000259" key="7">
    <source>
        <dbReference type="SMART" id="SM01340"/>
    </source>
</evidence>
<dbReference type="Pfam" id="PF01119">
    <property type="entry name" value="DNA_mis_repair"/>
    <property type="match status" value="1"/>
</dbReference>